<keyword evidence="2" id="KW-1185">Reference proteome</keyword>
<dbReference type="EMBL" id="CM041550">
    <property type="protein sequence ID" value="KAI3355960.1"/>
    <property type="molecule type" value="Genomic_DNA"/>
</dbReference>
<sequence>TLTVPMTSFQASPFPRLGYIPTQAQRGKPWINIEASLKSGIIPPSSLPAGAGFLFVGQLAASHKLEEGPTIHGFCKLLHKFIRNFSAVAVPLDALTSDKTVSQWNPWVEEAFQCQKKLFTSAPILTFPDP</sequence>
<evidence type="ECO:0000313" key="1">
    <source>
        <dbReference type="EMBL" id="KAI3355960.1"/>
    </source>
</evidence>
<proteinExistence type="predicted"/>
<evidence type="ECO:0000313" key="2">
    <source>
        <dbReference type="Proteomes" id="UP000831701"/>
    </source>
</evidence>
<comment type="caution">
    <text evidence="1">The sequence shown here is derived from an EMBL/GenBank/DDBJ whole genome shotgun (WGS) entry which is preliminary data.</text>
</comment>
<reference evidence="1" key="1">
    <citation type="submission" date="2022-04" db="EMBL/GenBank/DDBJ databases">
        <title>Jade perch genome.</title>
        <authorList>
            <person name="Chao B."/>
        </authorList>
    </citation>
    <scope>NUCLEOTIDE SEQUENCE</scope>
    <source>
        <strain evidence="1">CB-2022</strain>
    </source>
</reference>
<organism evidence="1 2">
    <name type="scientific">Scortum barcoo</name>
    <name type="common">barcoo grunter</name>
    <dbReference type="NCBI Taxonomy" id="214431"/>
    <lineage>
        <taxon>Eukaryota</taxon>
        <taxon>Metazoa</taxon>
        <taxon>Chordata</taxon>
        <taxon>Craniata</taxon>
        <taxon>Vertebrata</taxon>
        <taxon>Euteleostomi</taxon>
        <taxon>Actinopterygii</taxon>
        <taxon>Neopterygii</taxon>
        <taxon>Teleostei</taxon>
        <taxon>Neoteleostei</taxon>
        <taxon>Acanthomorphata</taxon>
        <taxon>Eupercaria</taxon>
        <taxon>Centrarchiformes</taxon>
        <taxon>Terapontoidei</taxon>
        <taxon>Terapontidae</taxon>
        <taxon>Scortum</taxon>
    </lineage>
</organism>
<feature type="non-terminal residue" evidence="1">
    <location>
        <position position="1"/>
    </location>
</feature>
<protein>
    <submittedName>
        <fullName evidence="1">Uncharacterized protein</fullName>
    </submittedName>
</protein>
<name>A0ACB8VKF2_9TELE</name>
<dbReference type="Proteomes" id="UP000831701">
    <property type="component" value="Chromosome 20"/>
</dbReference>
<gene>
    <name evidence="1" type="ORF">L3Q82_017152</name>
</gene>
<accession>A0ACB8VKF2</accession>